<accession>A0A7C9EXX4</accession>
<dbReference type="AlphaFoldDB" id="A0A7C9EXX4"/>
<evidence type="ECO:0000313" key="1">
    <source>
        <dbReference type="EMBL" id="MBA4679660.1"/>
    </source>
</evidence>
<reference evidence="1" key="1">
    <citation type="journal article" date="2013" name="J. Plant Res.">
        <title>Effect of fungi and light on seed germination of three Opuntia species from semiarid lands of central Mexico.</title>
        <authorList>
            <person name="Delgado-Sanchez P."/>
            <person name="Jimenez-Bremont J.F."/>
            <person name="Guerrero-Gonzalez Mde L."/>
            <person name="Flores J."/>
        </authorList>
    </citation>
    <scope>NUCLEOTIDE SEQUENCE</scope>
    <source>
        <tissue evidence="1">Cladode</tissue>
    </source>
</reference>
<name>A0A7C9EXX4_OPUST</name>
<organism evidence="1">
    <name type="scientific">Opuntia streptacantha</name>
    <name type="common">Prickly pear cactus</name>
    <name type="synonym">Opuntia cardona</name>
    <dbReference type="NCBI Taxonomy" id="393608"/>
    <lineage>
        <taxon>Eukaryota</taxon>
        <taxon>Viridiplantae</taxon>
        <taxon>Streptophyta</taxon>
        <taxon>Embryophyta</taxon>
        <taxon>Tracheophyta</taxon>
        <taxon>Spermatophyta</taxon>
        <taxon>Magnoliopsida</taxon>
        <taxon>eudicotyledons</taxon>
        <taxon>Gunneridae</taxon>
        <taxon>Pentapetalae</taxon>
        <taxon>Caryophyllales</taxon>
        <taxon>Cactineae</taxon>
        <taxon>Cactaceae</taxon>
        <taxon>Opuntioideae</taxon>
        <taxon>Opuntia</taxon>
    </lineage>
</organism>
<sequence length="115" mass="11994">MAASPLSPCSLEGKNPSRAFSTKRAGSVALPSTTESCALQTSEWSFRFSMTNFRSPLESICSQNCVNSARGLTSTGLPSALSPILRGDFPCRASAVAFSLSIELLTLAGSKDSGL</sequence>
<reference evidence="1" key="2">
    <citation type="submission" date="2020-07" db="EMBL/GenBank/DDBJ databases">
        <authorList>
            <person name="Vera ALvarez R."/>
            <person name="Arias-Moreno D.M."/>
            <person name="Jimenez-Jacinto V."/>
            <person name="Jimenez-Bremont J.F."/>
            <person name="Swaminathan K."/>
            <person name="Moose S.P."/>
            <person name="Guerrero-Gonzalez M.L."/>
            <person name="Marino-Ramirez L."/>
            <person name="Landsman D."/>
            <person name="Rodriguez-Kessler M."/>
            <person name="Delgado-Sanchez P."/>
        </authorList>
    </citation>
    <scope>NUCLEOTIDE SEQUENCE</scope>
    <source>
        <tissue evidence="1">Cladode</tissue>
    </source>
</reference>
<dbReference type="EMBL" id="GISG01284118">
    <property type="protein sequence ID" value="MBA4679660.1"/>
    <property type="molecule type" value="Transcribed_RNA"/>
</dbReference>
<protein>
    <submittedName>
        <fullName evidence="1">Uncharacterized protein</fullName>
    </submittedName>
</protein>
<proteinExistence type="predicted"/>